<feature type="domain" description="S-adenosylmethionine-dependent methyltransferase Rv2258c-like winged HTH" evidence="2">
    <location>
        <begin position="38"/>
        <end position="105"/>
    </location>
</feature>
<protein>
    <submittedName>
        <fullName evidence="3">SAM-dependent methyltransferase</fullName>
    </submittedName>
</protein>
<feature type="domain" description="Methyltransferase" evidence="1">
    <location>
        <begin position="182"/>
        <end position="289"/>
    </location>
</feature>
<dbReference type="GO" id="GO:0008168">
    <property type="term" value="F:methyltransferase activity"/>
    <property type="evidence" value="ECO:0007669"/>
    <property type="project" value="UniProtKB-KW"/>
</dbReference>
<dbReference type="CDD" id="cd02440">
    <property type="entry name" value="AdoMet_MTases"/>
    <property type="match status" value="1"/>
</dbReference>
<reference evidence="3" key="1">
    <citation type="submission" date="2020-08" db="EMBL/GenBank/DDBJ databases">
        <title>Genomic Encyclopedia of Type Strains, Phase IV (KMG-V): Genome sequencing to study the core and pangenomes of soil and plant-associated prokaryotes.</title>
        <authorList>
            <person name="Whitman W."/>
        </authorList>
    </citation>
    <scope>NUCLEOTIDE SEQUENCE [LARGE SCALE GENOMIC DNA]</scope>
    <source>
        <strain evidence="3">M8UP27</strain>
    </source>
</reference>
<dbReference type="Proteomes" id="UP000568106">
    <property type="component" value="Unassembled WGS sequence"/>
</dbReference>
<evidence type="ECO:0000313" key="4">
    <source>
        <dbReference type="Proteomes" id="UP000568106"/>
    </source>
</evidence>
<dbReference type="PANTHER" id="PTHR45128">
    <property type="entry name" value="METHYLTRANSFERASE TYPE 11"/>
    <property type="match status" value="1"/>
</dbReference>
<dbReference type="InterPro" id="IPR036388">
    <property type="entry name" value="WH-like_DNA-bd_sf"/>
</dbReference>
<sequence>MATTQQAAPSGREINPDALNALMGRVVQDMGAAMQAPVILIGDKLGLYRAMGDGEPVTPAELAKKTGTAERYVREWLNANAAGKLVEFDAARGAFFLTPEQALVLALDDTPVHLPGFYHMLASLMKDEEKLTEIYRTGKGMGWHEHEKGLFEGCERFFRPTYLANLVANWIPALEGVEAKLKAGARVADIGCGHGASTLLMAKSYPASKFFGFDYHGPSIEKARAKAEAAGLADRVTFEVASAKAFPGKDYDLVAFFDCLHDMGDPVGAAKHVKTTLAAGGTWMIVEPFANDDAAANHNPVGRIFYSASATVCVPCSLAQEVGLGLGAQAGPTRIEKVVREGGLTHFRKAAETPFNMVFETRG</sequence>
<dbReference type="InterPro" id="IPR048711">
    <property type="entry name" value="WHD_Rv2258c"/>
</dbReference>
<keyword evidence="3" id="KW-0489">Methyltransferase</keyword>
<dbReference type="InterPro" id="IPR036390">
    <property type="entry name" value="WH_DNA-bd_sf"/>
</dbReference>
<comment type="caution">
    <text evidence="3">The sequence shown here is derived from an EMBL/GenBank/DDBJ whole genome shotgun (WGS) entry which is preliminary data.</text>
</comment>
<dbReference type="InterPro" id="IPR025714">
    <property type="entry name" value="Methyltranfer_dom"/>
</dbReference>
<dbReference type="SUPFAM" id="SSF46785">
    <property type="entry name" value="Winged helix' DNA-binding domain"/>
    <property type="match status" value="1"/>
</dbReference>
<dbReference type="InterPro" id="IPR053173">
    <property type="entry name" value="SAM-binding_MTase"/>
</dbReference>
<accession>A0A7W8IGM6</accession>
<dbReference type="Gene3D" id="1.10.10.10">
    <property type="entry name" value="Winged helix-like DNA-binding domain superfamily/Winged helix DNA-binding domain"/>
    <property type="match status" value="1"/>
</dbReference>
<organism evidence="3 4">
    <name type="scientific">Tunturiibacter empetritectus</name>
    <dbReference type="NCBI Taxonomy" id="3069691"/>
    <lineage>
        <taxon>Bacteria</taxon>
        <taxon>Pseudomonadati</taxon>
        <taxon>Acidobacteriota</taxon>
        <taxon>Terriglobia</taxon>
        <taxon>Terriglobales</taxon>
        <taxon>Acidobacteriaceae</taxon>
        <taxon>Tunturiibacter</taxon>
    </lineage>
</organism>
<evidence type="ECO:0000313" key="3">
    <source>
        <dbReference type="EMBL" id="MBB5316839.1"/>
    </source>
</evidence>
<keyword evidence="4" id="KW-1185">Reference proteome</keyword>
<dbReference type="Pfam" id="PF13847">
    <property type="entry name" value="Methyltransf_31"/>
    <property type="match status" value="1"/>
</dbReference>
<keyword evidence="3" id="KW-0808">Transferase</keyword>
<name>A0A7W8IGM6_9BACT</name>
<proteinExistence type="predicted"/>
<dbReference type="SUPFAM" id="SSF53335">
    <property type="entry name" value="S-adenosyl-L-methionine-dependent methyltransferases"/>
    <property type="match status" value="1"/>
</dbReference>
<dbReference type="Gene3D" id="3.40.50.150">
    <property type="entry name" value="Vaccinia Virus protein VP39"/>
    <property type="match status" value="1"/>
</dbReference>
<dbReference type="Pfam" id="PF21320">
    <property type="entry name" value="WHD_Rv2258c"/>
    <property type="match status" value="1"/>
</dbReference>
<dbReference type="InterPro" id="IPR029063">
    <property type="entry name" value="SAM-dependent_MTases_sf"/>
</dbReference>
<dbReference type="AlphaFoldDB" id="A0A7W8IGM6"/>
<evidence type="ECO:0000259" key="1">
    <source>
        <dbReference type="Pfam" id="PF13847"/>
    </source>
</evidence>
<dbReference type="PANTHER" id="PTHR45128:SF2">
    <property type="entry name" value="METHYLTRANSFERASE DOMAIN-CONTAINING PROTEIN"/>
    <property type="match status" value="1"/>
</dbReference>
<gene>
    <name evidence="3" type="ORF">HDF09_001508</name>
</gene>
<dbReference type="GO" id="GO:0032259">
    <property type="term" value="P:methylation"/>
    <property type="evidence" value="ECO:0007669"/>
    <property type="project" value="UniProtKB-KW"/>
</dbReference>
<dbReference type="EMBL" id="JACHDY010000002">
    <property type="protein sequence ID" value="MBB5316839.1"/>
    <property type="molecule type" value="Genomic_DNA"/>
</dbReference>
<evidence type="ECO:0000259" key="2">
    <source>
        <dbReference type="Pfam" id="PF21320"/>
    </source>
</evidence>